<evidence type="ECO:0000256" key="1">
    <source>
        <dbReference type="SAM" id="Phobius"/>
    </source>
</evidence>
<organism evidence="2 3">
    <name type="scientific">Mucilaginibacter segetis</name>
    <dbReference type="NCBI Taxonomy" id="2793071"/>
    <lineage>
        <taxon>Bacteria</taxon>
        <taxon>Pseudomonadati</taxon>
        <taxon>Bacteroidota</taxon>
        <taxon>Sphingobacteriia</taxon>
        <taxon>Sphingobacteriales</taxon>
        <taxon>Sphingobacteriaceae</taxon>
        <taxon>Mucilaginibacter</taxon>
    </lineage>
</organism>
<feature type="transmembrane region" description="Helical" evidence="1">
    <location>
        <begin position="29"/>
        <end position="51"/>
    </location>
</feature>
<dbReference type="Proteomes" id="UP000613193">
    <property type="component" value="Unassembled WGS sequence"/>
</dbReference>
<dbReference type="RefSeq" id="WP_200067223.1">
    <property type="nucleotide sequence ID" value="NZ_JAEHFW010000003.1"/>
</dbReference>
<feature type="transmembrane region" description="Helical" evidence="1">
    <location>
        <begin position="267"/>
        <end position="284"/>
    </location>
</feature>
<keyword evidence="3" id="KW-1185">Reference proteome</keyword>
<feature type="transmembrane region" description="Helical" evidence="1">
    <location>
        <begin position="141"/>
        <end position="164"/>
    </location>
</feature>
<dbReference type="EMBL" id="JAEHFW010000003">
    <property type="protein sequence ID" value="MBK0380680.1"/>
    <property type="molecule type" value="Genomic_DNA"/>
</dbReference>
<keyword evidence="1" id="KW-0472">Membrane</keyword>
<accession>A0A934UP19</accession>
<reference evidence="2" key="1">
    <citation type="submission" date="2020-12" db="EMBL/GenBank/DDBJ databases">
        <title>Bacterial novel species Mucilaginibacter sp. SD-g isolated from soil.</title>
        <authorList>
            <person name="Jung H.-Y."/>
        </authorList>
    </citation>
    <scope>NUCLEOTIDE SEQUENCE</scope>
    <source>
        <strain evidence="2">SD-g</strain>
    </source>
</reference>
<evidence type="ECO:0000313" key="3">
    <source>
        <dbReference type="Proteomes" id="UP000613193"/>
    </source>
</evidence>
<feature type="transmembrane region" description="Helical" evidence="1">
    <location>
        <begin position="95"/>
        <end position="113"/>
    </location>
</feature>
<feature type="transmembrane region" description="Helical" evidence="1">
    <location>
        <begin position="71"/>
        <end position="88"/>
    </location>
</feature>
<comment type="caution">
    <text evidence="2">The sequence shown here is derived from an EMBL/GenBank/DDBJ whole genome shotgun (WGS) entry which is preliminary data.</text>
</comment>
<keyword evidence="1" id="KW-1133">Transmembrane helix</keyword>
<feature type="transmembrane region" description="Helical" evidence="1">
    <location>
        <begin position="235"/>
        <end position="255"/>
    </location>
</feature>
<keyword evidence="1" id="KW-0812">Transmembrane</keyword>
<feature type="transmembrane region" description="Helical" evidence="1">
    <location>
        <begin position="119"/>
        <end position="134"/>
    </location>
</feature>
<feature type="transmembrane region" description="Helical" evidence="1">
    <location>
        <begin position="290"/>
        <end position="309"/>
    </location>
</feature>
<dbReference type="AlphaFoldDB" id="A0A934UP19"/>
<evidence type="ECO:0008006" key="4">
    <source>
        <dbReference type="Google" id="ProtNLM"/>
    </source>
</evidence>
<gene>
    <name evidence="2" type="ORF">I5M19_15255</name>
</gene>
<sequence length="348" mass="40496">MAVLIIYLHATTSFPNMTFNKFNNLSKRFCYGLAFMYIFLIYIPLLSRYSYTFASWYLIASGEIPLLQTTMDGPLLIILLSTLVFISLKFKYKNVFEAILLTSILMIGFYTLLVFNRRTIILMFLLLPFYILLNKQKGNAVPWLLFIGTFLVPLNFLLIIKYAASISNTSLFVDLMGRSNDLNDKNGRLAGWILATNAYTNDFSFSRDFFGYHANLIRNTDERYNHFHNGFIQLYYEQGIFGFTTTVALLIQLVRRVKYFKLLDLKRFKYTYIFVFMFTVLLILLNTESIFRKTSIFCVFFVICAFFIIKLSNQLKRTITVAITTTEDEVTTIEDVDSNTDTSNKISK</sequence>
<protein>
    <recommendedName>
        <fullName evidence="4">O-antigen ligase</fullName>
    </recommendedName>
</protein>
<proteinExistence type="predicted"/>
<name>A0A934UP19_9SPHI</name>
<evidence type="ECO:0000313" key="2">
    <source>
        <dbReference type="EMBL" id="MBK0380680.1"/>
    </source>
</evidence>